<accession>A0A7R8WKS6</accession>
<gene>
    <name evidence="13" type="ORF">CTOB1V02_LOCUS8314</name>
</gene>
<dbReference type="PROSITE" id="PS51293">
    <property type="entry name" value="SANT"/>
    <property type="match status" value="1"/>
</dbReference>
<keyword evidence="2" id="KW-0678">Repressor</keyword>
<evidence type="ECO:0000256" key="7">
    <source>
        <dbReference type="ARBA" id="ARBA00023054"/>
    </source>
</evidence>
<comment type="subcellular location">
    <subcellularLocation>
        <location evidence="1">Nucleus</location>
    </subcellularLocation>
</comment>
<dbReference type="PROSITE" id="PS51156">
    <property type="entry name" value="ELM2"/>
    <property type="match status" value="1"/>
</dbReference>
<dbReference type="PANTHER" id="PTHR16089:SF28">
    <property type="entry name" value="REST COREPRESSOR"/>
    <property type="match status" value="1"/>
</dbReference>
<dbReference type="InterPro" id="IPR017884">
    <property type="entry name" value="SANT_dom"/>
</dbReference>
<dbReference type="Pfam" id="PF20878">
    <property type="entry name" value="REST_helical"/>
    <property type="match status" value="1"/>
</dbReference>
<dbReference type="FunFam" id="1.10.10.60:FF:000012">
    <property type="entry name" value="Metastasis-associated 1 family, member 3"/>
    <property type="match status" value="1"/>
</dbReference>
<dbReference type="InterPro" id="IPR001005">
    <property type="entry name" value="SANT/Myb"/>
</dbReference>
<name>A0A7R8WKS6_9CRUS</name>
<dbReference type="GO" id="GO:0003714">
    <property type="term" value="F:transcription corepressor activity"/>
    <property type="evidence" value="ECO:0007669"/>
    <property type="project" value="TreeGrafter"/>
</dbReference>
<dbReference type="GO" id="GO:0006357">
    <property type="term" value="P:regulation of transcription by RNA polymerase II"/>
    <property type="evidence" value="ECO:0007669"/>
    <property type="project" value="TreeGrafter"/>
</dbReference>
<dbReference type="Gene3D" id="1.10.10.60">
    <property type="entry name" value="Homeodomain-like"/>
    <property type="match status" value="1"/>
</dbReference>
<sequence length="543" mass="61199">MGTMIRLNASTSSPSPLPVTAGSALTPEKQNNGVSTNTFTDDDLFEEPDNKIRVGREFQAVVPQKLSDKPQTNTAYREKATLIWSPFHDLSEEELDKYLHAAKEEYNYNMEQALGMLFFHSFSLTKAQQDMKNFAPYPEEWSEEDKVLFEQAYEFHKKRFDLIHQMLPDKTIGMLVRYYYMWKKKSARSSSISRRLQKAHSKGLSLTNGEEETSGNADEEWLRMMDDIEDEARDQVEEGSEPVLGKEINCQCDNCAIVTTCLTTGKRNLCVKCHDHFSSTGEQRQVVVTEEVKRRMRRHMMQDGKVKAPWGIRVNKDDLMLLLSGPPLPPAVPTSPTNGPAGVGKPGNDELVLKTKEEEVITWKRKVQNNKQALAGLKRKMKQATESEEWDQKMEKELVSFLMPHSEFETGGGDAIDPEEKRRSNVSNSIPGSVVESSTTAPPASSKDEWLPHELESLSKALKEFETDVDTIVDLFPEKYPSSILGKILELQSHHPKVKEVVKTLAEKMGIVIGALKEIVKAESLATSISETPSSQKPESMDT</sequence>
<keyword evidence="3" id="KW-0479">Metal-binding</keyword>
<dbReference type="GO" id="GO:0003677">
    <property type="term" value="F:DNA binding"/>
    <property type="evidence" value="ECO:0007669"/>
    <property type="project" value="UniProtKB-KW"/>
</dbReference>
<evidence type="ECO:0000256" key="3">
    <source>
        <dbReference type="ARBA" id="ARBA00022723"/>
    </source>
</evidence>
<evidence type="ECO:0000256" key="4">
    <source>
        <dbReference type="ARBA" id="ARBA00022771"/>
    </source>
</evidence>
<evidence type="ECO:0000313" key="13">
    <source>
        <dbReference type="EMBL" id="CAD7230456.1"/>
    </source>
</evidence>
<dbReference type="OrthoDB" id="10064338at2759"/>
<dbReference type="Pfam" id="PF00249">
    <property type="entry name" value="Myb_DNA-binding"/>
    <property type="match status" value="1"/>
</dbReference>
<evidence type="ECO:0000256" key="9">
    <source>
        <dbReference type="ARBA" id="ARBA00023163"/>
    </source>
</evidence>
<evidence type="ECO:0000256" key="11">
    <source>
        <dbReference type="ARBA" id="ARBA00038011"/>
    </source>
</evidence>
<dbReference type="GO" id="GO:0008270">
    <property type="term" value="F:zinc ion binding"/>
    <property type="evidence" value="ECO:0007669"/>
    <property type="project" value="UniProtKB-KW"/>
</dbReference>
<dbReference type="InterPro" id="IPR000949">
    <property type="entry name" value="ELM2_dom"/>
</dbReference>
<dbReference type="SMART" id="SM00717">
    <property type="entry name" value="SANT"/>
    <property type="match status" value="1"/>
</dbReference>
<evidence type="ECO:0000256" key="1">
    <source>
        <dbReference type="ARBA" id="ARBA00004123"/>
    </source>
</evidence>
<evidence type="ECO:0000256" key="2">
    <source>
        <dbReference type="ARBA" id="ARBA00022491"/>
    </source>
</evidence>
<dbReference type="GO" id="GO:0005667">
    <property type="term" value="C:transcription regulator complex"/>
    <property type="evidence" value="ECO:0007669"/>
    <property type="project" value="TreeGrafter"/>
</dbReference>
<feature type="region of interest" description="Disordered" evidence="12">
    <location>
        <begin position="1"/>
        <end position="46"/>
    </location>
</feature>
<keyword evidence="5" id="KW-0862">Zinc</keyword>
<dbReference type="GO" id="GO:0000118">
    <property type="term" value="C:histone deacetylase complex"/>
    <property type="evidence" value="ECO:0007669"/>
    <property type="project" value="TreeGrafter"/>
</dbReference>
<feature type="compositionally biased region" description="Polar residues" evidence="12">
    <location>
        <begin position="28"/>
        <end position="39"/>
    </location>
</feature>
<evidence type="ECO:0000256" key="10">
    <source>
        <dbReference type="ARBA" id="ARBA00023242"/>
    </source>
</evidence>
<evidence type="ECO:0000256" key="5">
    <source>
        <dbReference type="ARBA" id="ARBA00022833"/>
    </source>
</evidence>
<dbReference type="InterPro" id="IPR051066">
    <property type="entry name" value="Trans_reg/Corepressor"/>
</dbReference>
<keyword evidence="8" id="KW-0238">DNA-binding</keyword>
<dbReference type="InterPro" id="IPR049048">
    <property type="entry name" value="REST_helical"/>
</dbReference>
<evidence type="ECO:0000256" key="6">
    <source>
        <dbReference type="ARBA" id="ARBA00023015"/>
    </source>
</evidence>
<dbReference type="PANTHER" id="PTHR16089">
    <property type="entry name" value="REST COREPRESSOR COREST PROTEIN-RELATED"/>
    <property type="match status" value="1"/>
</dbReference>
<feature type="compositionally biased region" description="Polar residues" evidence="12">
    <location>
        <begin position="425"/>
        <end position="443"/>
    </location>
</feature>
<feature type="region of interest" description="Disordered" evidence="12">
    <location>
        <begin position="200"/>
        <end position="220"/>
    </location>
</feature>
<keyword evidence="9" id="KW-0804">Transcription</keyword>
<evidence type="ECO:0000256" key="8">
    <source>
        <dbReference type="ARBA" id="ARBA00023125"/>
    </source>
</evidence>
<dbReference type="Gene3D" id="1.20.58.1880">
    <property type="match status" value="1"/>
</dbReference>
<comment type="similarity">
    <text evidence="11">Belongs to the CoREST family.</text>
</comment>
<reference evidence="13" key="1">
    <citation type="submission" date="2020-11" db="EMBL/GenBank/DDBJ databases">
        <authorList>
            <person name="Tran Van P."/>
        </authorList>
    </citation>
    <scope>NUCLEOTIDE SEQUENCE</scope>
</reference>
<organism evidence="13">
    <name type="scientific">Cyprideis torosa</name>
    <dbReference type="NCBI Taxonomy" id="163714"/>
    <lineage>
        <taxon>Eukaryota</taxon>
        <taxon>Metazoa</taxon>
        <taxon>Ecdysozoa</taxon>
        <taxon>Arthropoda</taxon>
        <taxon>Crustacea</taxon>
        <taxon>Oligostraca</taxon>
        <taxon>Ostracoda</taxon>
        <taxon>Podocopa</taxon>
        <taxon>Podocopida</taxon>
        <taxon>Cytherocopina</taxon>
        <taxon>Cytheroidea</taxon>
        <taxon>Cytherideidae</taxon>
        <taxon>Cyprideis</taxon>
    </lineage>
</organism>
<protein>
    <submittedName>
        <fullName evidence="13">Uncharacterized protein</fullName>
    </submittedName>
</protein>
<keyword evidence="10" id="KW-0539">Nucleus</keyword>
<feature type="region of interest" description="Disordered" evidence="12">
    <location>
        <begin position="407"/>
        <end position="450"/>
    </location>
</feature>
<dbReference type="InterPro" id="IPR009057">
    <property type="entry name" value="Homeodomain-like_sf"/>
</dbReference>
<keyword evidence="6" id="KW-0805">Transcription regulation</keyword>
<feature type="compositionally biased region" description="Acidic residues" evidence="12">
    <location>
        <begin position="209"/>
        <end position="219"/>
    </location>
</feature>
<dbReference type="SUPFAM" id="SSF46689">
    <property type="entry name" value="Homeodomain-like"/>
    <property type="match status" value="1"/>
</dbReference>
<keyword evidence="7" id="KW-0175">Coiled coil</keyword>
<dbReference type="SMART" id="SM01189">
    <property type="entry name" value="ELM2"/>
    <property type="match status" value="1"/>
</dbReference>
<dbReference type="Pfam" id="PF01448">
    <property type="entry name" value="ELM2"/>
    <property type="match status" value="1"/>
</dbReference>
<dbReference type="AlphaFoldDB" id="A0A7R8WKS6"/>
<dbReference type="EMBL" id="OB662702">
    <property type="protein sequence ID" value="CAD7230456.1"/>
    <property type="molecule type" value="Genomic_DNA"/>
</dbReference>
<proteinExistence type="inferred from homology"/>
<evidence type="ECO:0000256" key="12">
    <source>
        <dbReference type="SAM" id="MobiDB-lite"/>
    </source>
</evidence>
<keyword evidence="4" id="KW-0863">Zinc-finger</keyword>